<evidence type="ECO:0000256" key="6">
    <source>
        <dbReference type="ARBA" id="ARBA00023770"/>
    </source>
</evidence>
<dbReference type="PaxDb" id="65489-OBART05G12040.1"/>
<comment type="subcellular location">
    <subcellularLocation>
        <location evidence="6">Vacuole</location>
        <location evidence="6">Aleurone grain</location>
    </subcellularLocation>
</comment>
<dbReference type="Pfam" id="PF13016">
    <property type="entry name" value="Gliadin"/>
    <property type="match status" value="1"/>
</dbReference>
<accession>A0A0D3G661</accession>
<dbReference type="EnsemblPlants" id="OBART05G12040.1">
    <property type="protein sequence ID" value="OBART05G12040.1"/>
    <property type="gene ID" value="OBART05G12040"/>
</dbReference>
<comment type="function">
    <text evidence="5">Seed storage protein; serves as a source of nitrogen, carbon and sulfur for the young developing seedling.</text>
</comment>
<feature type="signal peptide" evidence="7">
    <location>
        <begin position="1"/>
        <end position="19"/>
    </location>
</feature>
<dbReference type="InterPro" id="IPR001954">
    <property type="entry name" value="Glia_glutenin"/>
</dbReference>
<evidence type="ECO:0000313" key="10">
    <source>
        <dbReference type="Proteomes" id="UP000026960"/>
    </source>
</evidence>
<proteinExistence type="predicted"/>
<dbReference type="PROSITE" id="PS51257">
    <property type="entry name" value="PROKAR_LIPOPROTEIN"/>
    <property type="match status" value="1"/>
</dbReference>
<dbReference type="PANTHER" id="PTHR33454:SF19">
    <property type="entry name" value="PROLAMIN PPROL 14P"/>
    <property type="match status" value="1"/>
</dbReference>
<evidence type="ECO:0000256" key="7">
    <source>
        <dbReference type="SAM" id="SignalP"/>
    </source>
</evidence>
<keyword evidence="4" id="KW-0708">Seed storage protein</keyword>
<feature type="chain" id="PRO_5002272250" description="Bifunctional inhibitor/plant lipid transfer protein/seed storage helical domain-containing protein" evidence="7">
    <location>
        <begin position="20"/>
        <end position="327"/>
    </location>
</feature>
<dbReference type="PANTHER" id="PTHR33454">
    <property type="entry name" value="PROLAMIN PPROL 14P"/>
    <property type="match status" value="1"/>
</dbReference>
<keyword evidence="1" id="KW-0926">Vacuole</keyword>
<dbReference type="GO" id="GO:0045735">
    <property type="term" value="F:nutrient reservoir activity"/>
    <property type="evidence" value="ECO:0007669"/>
    <property type="project" value="UniProtKB-KW"/>
</dbReference>
<evidence type="ECO:0000256" key="2">
    <source>
        <dbReference type="ARBA" id="ARBA00022729"/>
    </source>
</evidence>
<evidence type="ECO:0000256" key="5">
    <source>
        <dbReference type="ARBA" id="ARBA00023742"/>
    </source>
</evidence>
<dbReference type="InterPro" id="IPR016140">
    <property type="entry name" value="Bifunc_inhib/LTP/seed_store"/>
</dbReference>
<protein>
    <recommendedName>
        <fullName evidence="8">Bifunctional inhibitor/plant lipid transfer protein/seed storage helical domain-containing protein</fullName>
    </recommendedName>
</protein>
<evidence type="ECO:0000256" key="1">
    <source>
        <dbReference type="ARBA" id="ARBA00022554"/>
    </source>
</evidence>
<reference evidence="9" key="1">
    <citation type="journal article" date="2009" name="Rice">
        <title>De Novo Next Generation Sequencing of Plant Genomes.</title>
        <authorList>
            <person name="Rounsley S."/>
            <person name="Marri P.R."/>
            <person name="Yu Y."/>
            <person name="He R."/>
            <person name="Sisneros N."/>
            <person name="Goicoechea J.L."/>
            <person name="Lee S.J."/>
            <person name="Angelova A."/>
            <person name="Kudrna D."/>
            <person name="Luo M."/>
            <person name="Affourtit J."/>
            <person name="Desany B."/>
            <person name="Knight J."/>
            <person name="Niazi F."/>
            <person name="Egholm M."/>
            <person name="Wing R.A."/>
        </authorList>
    </citation>
    <scope>NUCLEOTIDE SEQUENCE [LARGE SCALE GENOMIC DNA]</scope>
    <source>
        <strain evidence="9">cv. IRGC 105608</strain>
    </source>
</reference>
<dbReference type="Gramene" id="OBART05G12040.1">
    <property type="protein sequence ID" value="OBART05G12040.1"/>
    <property type="gene ID" value="OBART05G12040"/>
</dbReference>
<keyword evidence="2 7" id="KW-0732">Signal</keyword>
<dbReference type="Proteomes" id="UP000026960">
    <property type="component" value="Chromosome 5"/>
</dbReference>
<evidence type="ECO:0000256" key="4">
    <source>
        <dbReference type="ARBA" id="ARBA00023129"/>
    </source>
</evidence>
<sequence>MKIIFVFALLAIAACSATAQFDVLGQSYRQYQLHSPFLLQQQVLSPYNDFVRQQYGIAASPFLQAAAFKLRNNQVWQQLGLVAQQSHYQDINIQFGHLYFDRNLAQAQALLAFNVPSRYGIYPRYYRAPSTITTLGGVFCKAQQNQTQGRSAAPGTPCLDAYSGWSFTISSTSIARRTVSSRALCDPSRSAATHGCWSNTSTPLNLHKPPIPLAAISAAVASPATATVWHSGKPLLSPYNQVFQQLGLVAQQSHYQDINIVQAIAQQLQLQQFGDLYFDRNLAQAQALLAFNMPSRYGIYPRYYSAPITITTLCGSEVKNKLRYHHM</sequence>
<dbReference type="GO" id="GO:0033095">
    <property type="term" value="C:aleurone grain"/>
    <property type="evidence" value="ECO:0007669"/>
    <property type="project" value="UniProtKB-SubCell"/>
</dbReference>
<organism evidence="9">
    <name type="scientific">Oryza barthii</name>
    <dbReference type="NCBI Taxonomy" id="65489"/>
    <lineage>
        <taxon>Eukaryota</taxon>
        <taxon>Viridiplantae</taxon>
        <taxon>Streptophyta</taxon>
        <taxon>Embryophyta</taxon>
        <taxon>Tracheophyta</taxon>
        <taxon>Spermatophyta</taxon>
        <taxon>Magnoliopsida</taxon>
        <taxon>Liliopsida</taxon>
        <taxon>Poales</taxon>
        <taxon>Poaceae</taxon>
        <taxon>BOP clade</taxon>
        <taxon>Oryzoideae</taxon>
        <taxon>Oryzeae</taxon>
        <taxon>Oryzinae</taxon>
        <taxon>Oryza</taxon>
    </lineage>
</organism>
<keyword evidence="10" id="KW-1185">Reference proteome</keyword>
<reference evidence="9" key="2">
    <citation type="submission" date="2015-03" db="UniProtKB">
        <authorList>
            <consortium name="EnsemblPlants"/>
        </authorList>
    </citation>
    <scope>IDENTIFICATION</scope>
</reference>
<evidence type="ECO:0000259" key="8">
    <source>
        <dbReference type="Pfam" id="PF13016"/>
    </source>
</evidence>
<dbReference type="AlphaFoldDB" id="A0A0D3G661"/>
<name>A0A0D3G661_9ORYZ</name>
<keyword evidence="3" id="KW-0758">Storage protein</keyword>
<evidence type="ECO:0000256" key="3">
    <source>
        <dbReference type="ARBA" id="ARBA00022761"/>
    </source>
</evidence>
<feature type="domain" description="Bifunctional inhibitor/plant lipid transfer protein/seed storage helical" evidence="8">
    <location>
        <begin position="32"/>
        <end position="91"/>
    </location>
</feature>
<dbReference type="HOGENOM" id="CLU_081977_1_0_1"/>
<evidence type="ECO:0000313" key="9">
    <source>
        <dbReference type="EnsemblPlants" id="OBART05G12040.1"/>
    </source>
</evidence>